<dbReference type="SUPFAM" id="SSF50249">
    <property type="entry name" value="Nucleic acid-binding proteins"/>
    <property type="match status" value="1"/>
</dbReference>
<evidence type="ECO:0000313" key="3">
    <source>
        <dbReference type="Proteomes" id="UP000053766"/>
    </source>
</evidence>
<dbReference type="PROSITE" id="PS00333">
    <property type="entry name" value="DNA_LIGASE_A2"/>
    <property type="match status" value="1"/>
</dbReference>
<dbReference type="InterPro" id="IPR012340">
    <property type="entry name" value="NA-bd_OB-fold"/>
</dbReference>
<dbReference type="EMBL" id="KN716463">
    <property type="protein sequence ID" value="KJH44568.1"/>
    <property type="molecule type" value="Genomic_DNA"/>
</dbReference>
<dbReference type="InterPro" id="IPR012310">
    <property type="entry name" value="DNA_ligase_ATP-dep_cent"/>
</dbReference>
<dbReference type="OrthoDB" id="206088at2759"/>
<dbReference type="PROSITE" id="PS50160">
    <property type="entry name" value="DNA_LIGASE_A3"/>
    <property type="match status" value="1"/>
</dbReference>
<dbReference type="GO" id="GO:0005958">
    <property type="term" value="C:DNA-dependent protein kinase-DNA ligase 4 complex"/>
    <property type="evidence" value="ECO:0007669"/>
    <property type="project" value="TreeGrafter"/>
</dbReference>
<reference evidence="3" key="2">
    <citation type="journal article" date="2016" name="Sci. Rep.">
        <title>Dictyocaulus viviparus genome, variome and transcriptome elucidate lungworm biology and support future intervention.</title>
        <authorList>
            <person name="McNulty S.N."/>
            <person name="Strube C."/>
            <person name="Rosa B.A."/>
            <person name="Martin J.C."/>
            <person name="Tyagi R."/>
            <person name="Choi Y.J."/>
            <person name="Wang Q."/>
            <person name="Hallsworth Pepin K."/>
            <person name="Zhang X."/>
            <person name="Ozersky P."/>
            <person name="Wilson R.K."/>
            <person name="Sternberg P.W."/>
            <person name="Gasser R.B."/>
            <person name="Mitreva M."/>
        </authorList>
    </citation>
    <scope>NUCLEOTIDE SEQUENCE [LARGE SCALE GENOMIC DNA]</scope>
    <source>
        <strain evidence="3">HannoverDv2000</strain>
    </source>
</reference>
<dbReference type="GO" id="GO:0032807">
    <property type="term" value="C:DNA ligase IV complex"/>
    <property type="evidence" value="ECO:0007669"/>
    <property type="project" value="TreeGrafter"/>
</dbReference>
<dbReference type="GO" id="GO:0006310">
    <property type="term" value="P:DNA recombination"/>
    <property type="evidence" value="ECO:0007669"/>
    <property type="project" value="InterPro"/>
</dbReference>
<gene>
    <name evidence="2" type="ORF">DICVIV_09408</name>
</gene>
<dbReference type="PANTHER" id="PTHR45997">
    <property type="entry name" value="DNA LIGASE 4"/>
    <property type="match status" value="1"/>
</dbReference>
<dbReference type="InterPro" id="IPR016059">
    <property type="entry name" value="DNA_ligase_ATP-dep_CS"/>
</dbReference>
<dbReference type="GO" id="GO:0003910">
    <property type="term" value="F:DNA ligase (ATP) activity"/>
    <property type="evidence" value="ECO:0007669"/>
    <property type="project" value="InterPro"/>
</dbReference>
<feature type="domain" description="ATP-dependent DNA ligase family profile" evidence="1">
    <location>
        <begin position="14"/>
        <end position="144"/>
    </location>
</feature>
<dbReference type="GO" id="GO:0005524">
    <property type="term" value="F:ATP binding"/>
    <property type="evidence" value="ECO:0007669"/>
    <property type="project" value="InterPro"/>
</dbReference>
<reference evidence="2 3" key="1">
    <citation type="submission" date="2013-11" db="EMBL/GenBank/DDBJ databases">
        <title>Draft genome of the bovine lungworm Dictyocaulus viviparus.</title>
        <authorList>
            <person name="Mitreva M."/>
        </authorList>
    </citation>
    <scope>NUCLEOTIDE SEQUENCE [LARGE SCALE GENOMIC DNA]</scope>
    <source>
        <strain evidence="2 3">HannoverDv2000</strain>
    </source>
</reference>
<protein>
    <submittedName>
        <fullName evidence="2">ATP-dependent DNA ligase domain protein</fullName>
    </submittedName>
</protein>
<dbReference type="Proteomes" id="UP000053766">
    <property type="component" value="Unassembled WGS sequence"/>
</dbReference>
<dbReference type="Gene3D" id="3.30.470.30">
    <property type="entry name" value="DNA ligase/mRNA capping enzyme"/>
    <property type="match status" value="1"/>
</dbReference>
<evidence type="ECO:0000313" key="2">
    <source>
        <dbReference type="EMBL" id="KJH44568.1"/>
    </source>
</evidence>
<sequence>MSIYTSASLQSIVVIVFDLLYLNGKSIMNAPLYQRLQALDTAILKENQCVNTISIAPRTTASTKEDVEILYQRALNSGEEGIVVKRKDVTYQPGTRITKNGWFKLKAYLSDNELDLALVAIVPEKGKDGQVAYQLAVRDGDCYRTVTTCSAGLSRLDRDYIYNLSSKSDGPLLKEPPPELHGWKITDSRGGFIRKENWVVVEMIAAGIRDGKFIDPVMRRIRYDKDVEEVDTMATFREYEQVLINSKLSNISPTKVRPRKLTKRMIAESSAVPEVDAKSVRMDSPLVGRTVCVLYGTDERLRRKLMGILNNYGANVVANPNSGIGFAFSELILIFVVAPQNVVLLSCSRFVKEHFCSLLH</sequence>
<dbReference type="Pfam" id="PF01068">
    <property type="entry name" value="DNA_ligase_A_M"/>
    <property type="match status" value="1"/>
</dbReference>
<keyword evidence="3" id="KW-1185">Reference proteome</keyword>
<keyword evidence="2" id="KW-0436">Ligase</keyword>
<proteinExistence type="predicted"/>
<dbReference type="SUPFAM" id="SSF56091">
    <property type="entry name" value="DNA ligase/mRNA capping enzyme, catalytic domain"/>
    <property type="match status" value="1"/>
</dbReference>
<dbReference type="STRING" id="29172.A0A0D8XIZ4"/>
<organism evidence="2 3">
    <name type="scientific">Dictyocaulus viviparus</name>
    <name type="common">Bovine lungworm</name>
    <dbReference type="NCBI Taxonomy" id="29172"/>
    <lineage>
        <taxon>Eukaryota</taxon>
        <taxon>Metazoa</taxon>
        <taxon>Ecdysozoa</taxon>
        <taxon>Nematoda</taxon>
        <taxon>Chromadorea</taxon>
        <taxon>Rhabditida</taxon>
        <taxon>Rhabditina</taxon>
        <taxon>Rhabditomorpha</taxon>
        <taxon>Strongyloidea</taxon>
        <taxon>Metastrongylidae</taxon>
        <taxon>Dictyocaulus</taxon>
    </lineage>
</organism>
<dbReference type="PANTHER" id="PTHR45997:SF1">
    <property type="entry name" value="DNA LIGASE 4"/>
    <property type="match status" value="1"/>
</dbReference>
<evidence type="ECO:0000259" key="1">
    <source>
        <dbReference type="PROSITE" id="PS50160"/>
    </source>
</evidence>
<dbReference type="Gene3D" id="2.40.50.140">
    <property type="entry name" value="Nucleic acid-binding proteins"/>
    <property type="match status" value="1"/>
</dbReference>
<accession>A0A0D8XIZ4</accession>
<dbReference type="InterPro" id="IPR029710">
    <property type="entry name" value="LIG4"/>
</dbReference>
<dbReference type="GO" id="GO:0003677">
    <property type="term" value="F:DNA binding"/>
    <property type="evidence" value="ECO:0007669"/>
    <property type="project" value="InterPro"/>
</dbReference>
<name>A0A0D8XIZ4_DICVI</name>
<dbReference type="GO" id="GO:0006303">
    <property type="term" value="P:double-strand break repair via nonhomologous end joining"/>
    <property type="evidence" value="ECO:0007669"/>
    <property type="project" value="TreeGrafter"/>
</dbReference>
<dbReference type="AlphaFoldDB" id="A0A0D8XIZ4"/>
<dbReference type="GO" id="GO:0006297">
    <property type="term" value="P:nucleotide-excision repair, DNA gap filling"/>
    <property type="evidence" value="ECO:0007669"/>
    <property type="project" value="TreeGrafter"/>
</dbReference>